<comment type="caution">
    <text evidence="1">The sequence shown here is derived from an EMBL/GenBank/DDBJ whole genome shotgun (WGS) entry which is preliminary data.</text>
</comment>
<dbReference type="InterPro" id="IPR036392">
    <property type="entry name" value="PLAT/LH2_dom_sf"/>
</dbReference>
<protein>
    <submittedName>
        <fullName evidence="1">Uncharacterized protein</fullName>
    </submittedName>
</protein>
<proteinExistence type="predicted"/>
<dbReference type="SUPFAM" id="SSF49723">
    <property type="entry name" value="Lipase/lipooxygenase domain (PLAT/LH2 domain)"/>
    <property type="match status" value="1"/>
</dbReference>
<organism evidence="1 2">
    <name type="scientific">Kingdonia uniflora</name>
    <dbReference type="NCBI Taxonomy" id="39325"/>
    <lineage>
        <taxon>Eukaryota</taxon>
        <taxon>Viridiplantae</taxon>
        <taxon>Streptophyta</taxon>
        <taxon>Embryophyta</taxon>
        <taxon>Tracheophyta</taxon>
        <taxon>Spermatophyta</taxon>
        <taxon>Magnoliopsida</taxon>
        <taxon>Ranunculales</taxon>
        <taxon>Circaeasteraceae</taxon>
        <taxon>Kingdonia</taxon>
    </lineage>
</organism>
<name>A0A7J7NU12_9MAGN</name>
<gene>
    <name evidence="1" type="ORF">GIB67_036238</name>
</gene>
<dbReference type="Proteomes" id="UP000541444">
    <property type="component" value="Unassembled WGS sequence"/>
</dbReference>
<evidence type="ECO:0000313" key="1">
    <source>
        <dbReference type="EMBL" id="KAF6170464.1"/>
    </source>
</evidence>
<evidence type="ECO:0000313" key="2">
    <source>
        <dbReference type="Proteomes" id="UP000541444"/>
    </source>
</evidence>
<accession>A0A7J7NU12</accession>
<dbReference type="EMBL" id="JACGCM010000581">
    <property type="protein sequence ID" value="KAF6170464.1"/>
    <property type="molecule type" value="Genomic_DNA"/>
</dbReference>
<keyword evidence="2" id="KW-1185">Reference proteome</keyword>
<dbReference type="AlphaFoldDB" id="A0A7J7NU12"/>
<reference evidence="1 2" key="1">
    <citation type="journal article" date="2020" name="IScience">
        <title>Genome Sequencing of the Endangered Kingdonia uniflora (Circaeasteraceae, Ranunculales) Reveals Potential Mechanisms of Evolutionary Specialization.</title>
        <authorList>
            <person name="Sun Y."/>
            <person name="Deng T."/>
            <person name="Zhang A."/>
            <person name="Moore M.J."/>
            <person name="Landis J.B."/>
            <person name="Lin N."/>
            <person name="Zhang H."/>
            <person name="Zhang X."/>
            <person name="Huang J."/>
            <person name="Zhang X."/>
            <person name="Sun H."/>
            <person name="Wang H."/>
        </authorList>
    </citation>
    <scope>NUCLEOTIDE SEQUENCE [LARGE SCALE GENOMIC DNA]</scope>
    <source>
        <strain evidence="1">TB1705</strain>
        <tissue evidence="1">Leaf</tissue>
    </source>
</reference>
<sequence length="225" mass="25578">MEECDYEMVVSTDPTEGSSDKLFVLLEMIGGGNINTTNVVKSWDAMGCKYTYFLPNSMDRLQTRRECVGRNFCGLGIRGKKGKPVLGIRNHRVTEPRKECDYEMVVSTGATRGPSHKLFMLFEMIGGGNINTTDVVKNWGAMGRKYTYFLPNSVDRFKTRRECVARNFCAIGLKGKKGELKPHWYINNITVTTTGDRINRFREFSFRENNEVPFINPIITDGECP</sequence>